<dbReference type="EMBL" id="UINC01093060">
    <property type="protein sequence ID" value="SVC47172.1"/>
    <property type="molecule type" value="Genomic_DNA"/>
</dbReference>
<dbReference type="PANTHER" id="PTHR43283">
    <property type="entry name" value="BETA-LACTAMASE-RELATED"/>
    <property type="match status" value="1"/>
</dbReference>
<gene>
    <name evidence="2" type="ORF">METZ01_LOCUS300026</name>
</gene>
<proteinExistence type="predicted"/>
<sequence>MYKDLYTRVSTISTLFTGVEQYENFNRFYKFIDSSTLPSSPNPIKLNSGTAISLPISFNYNNAKIDTQGFIERTDTSALLILKDGKIQFEEYWLTGGKTVQWISMSMAKSFISTLIGIAIEQGHINNIDEPISDYVPELQNSAYNNVRIKDVLQMSSGASWNEDYSDPNSDINRWSKVFALGGSFDEFITTLTNDFKPGSLNHYNSMDTQALGMLLTRATEKSITNYMTEMLWHPMGAENESYWLLDSEGMEMAFAGLNATARDYAKLGELYRLGGKLKGQQIVPELWVQRSITPDAPHLMPGDNPLSDYPMGYGFQWWIPEGNNNEFCAIGVYNQFIYVAPNSNMVIVKLSANSAYGTSPEESMSSELETLEFLRAVANKD</sequence>
<feature type="domain" description="Beta-lactamase-related" evidence="1">
    <location>
        <begin position="77"/>
        <end position="353"/>
    </location>
</feature>
<organism evidence="2">
    <name type="scientific">marine metagenome</name>
    <dbReference type="NCBI Taxonomy" id="408172"/>
    <lineage>
        <taxon>unclassified sequences</taxon>
        <taxon>metagenomes</taxon>
        <taxon>ecological metagenomes</taxon>
    </lineage>
</organism>
<dbReference type="PANTHER" id="PTHR43283:SF14">
    <property type="entry name" value="BLL8153 PROTEIN"/>
    <property type="match status" value="1"/>
</dbReference>
<dbReference type="InterPro" id="IPR001466">
    <property type="entry name" value="Beta-lactam-related"/>
</dbReference>
<evidence type="ECO:0000259" key="1">
    <source>
        <dbReference type="Pfam" id="PF00144"/>
    </source>
</evidence>
<protein>
    <recommendedName>
        <fullName evidence="1">Beta-lactamase-related domain-containing protein</fullName>
    </recommendedName>
</protein>
<dbReference type="InterPro" id="IPR050789">
    <property type="entry name" value="Diverse_Enzym_Activities"/>
</dbReference>
<dbReference type="Gene3D" id="3.40.710.10">
    <property type="entry name" value="DD-peptidase/beta-lactamase superfamily"/>
    <property type="match status" value="1"/>
</dbReference>
<feature type="non-terminal residue" evidence="2">
    <location>
        <position position="382"/>
    </location>
</feature>
<reference evidence="2" key="1">
    <citation type="submission" date="2018-05" db="EMBL/GenBank/DDBJ databases">
        <authorList>
            <person name="Lanie J.A."/>
            <person name="Ng W.-L."/>
            <person name="Kazmierczak K.M."/>
            <person name="Andrzejewski T.M."/>
            <person name="Davidsen T.M."/>
            <person name="Wayne K.J."/>
            <person name="Tettelin H."/>
            <person name="Glass J.I."/>
            <person name="Rusch D."/>
            <person name="Podicherti R."/>
            <person name="Tsui H.-C.T."/>
            <person name="Winkler M.E."/>
        </authorList>
    </citation>
    <scope>NUCLEOTIDE SEQUENCE</scope>
</reference>
<dbReference type="AlphaFoldDB" id="A0A382MID0"/>
<dbReference type="Pfam" id="PF00144">
    <property type="entry name" value="Beta-lactamase"/>
    <property type="match status" value="1"/>
</dbReference>
<accession>A0A382MID0</accession>
<evidence type="ECO:0000313" key="2">
    <source>
        <dbReference type="EMBL" id="SVC47172.1"/>
    </source>
</evidence>
<dbReference type="SUPFAM" id="SSF56601">
    <property type="entry name" value="beta-lactamase/transpeptidase-like"/>
    <property type="match status" value="1"/>
</dbReference>
<name>A0A382MID0_9ZZZZ</name>
<dbReference type="InterPro" id="IPR012338">
    <property type="entry name" value="Beta-lactam/transpept-like"/>
</dbReference>